<dbReference type="RefSeq" id="WP_148058574.1">
    <property type="nucleotide sequence ID" value="NZ_JAAHBY010000223.1"/>
</dbReference>
<accession>A0ABX9W7T2</accession>
<proteinExistence type="predicted"/>
<dbReference type="Proteomes" id="UP000280698">
    <property type="component" value="Unassembled WGS sequence"/>
</dbReference>
<sequence>DNIVELEVLLYDGTRMWVGETSDEEYARVQRDGGRKAEIYRQLRALRDEYLADIRTRYPDIPRRVSGYNLDSLLPEKNFHVAQALV</sequence>
<keyword evidence="2" id="KW-1185">Reference proteome</keyword>
<gene>
    <name evidence="1" type="ORF">EFE23_27955</name>
</gene>
<protein>
    <submittedName>
        <fullName evidence="1">Uncharacterized protein</fullName>
    </submittedName>
</protein>
<organism evidence="1 2">
    <name type="scientific">Micromonospora solifontis</name>
    <dbReference type="NCBI Taxonomy" id="2487138"/>
    <lineage>
        <taxon>Bacteria</taxon>
        <taxon>Bacillati</taxon>
        <taxon>Actinomycetota</taxon>
        <taxon>Actinomycetes</taxon>
        <taxon>Micromonosporales</taxon>
        <taxon>Micromonosporaceae</taxon>
        <taxon>Micromonospora</taxon>
    </lineage>
</organism>
<evidence type="ECO:0000313" key="1">
    <source>
        <dbReference type="EMBL" id="RNL81851.1"/>
    </source>
</evidence>
<dbReference type="EMBL" id="RJLN01000223">
    <property type="protein sequence ID" value="RNL81851.1"/>
    <property type="molecule type" value="Genomic_DNA"/>
</dbReference>
<reference evidence="1 2" key="1">
    <citation type="submission" date="2018-11" db="EMBL/GenBank/DDBJ databases">
        <title>Micromonospora sp. PPF5-17, a new actinomycetes isolated from a hot spring soil.</title>
        <authorList>
            <person name="Thawai C."/>
        </authorList>
    </citation>
    <scope>NUCLEOTIDE SEQUENCE [LARGE SCALE GENOMIC DNA]</scope>
    <source>
        <strain evidence="1 2">PPF5-17</strain>
    </source>
</reference>
<feature type="non-terminal residue" evidence="1">
    <location>
        <position position="86"/>
    </location>
</feature>
<feature type="non-terminal residue" evidence="1">
    <location>
        <position position="1"/>
    </location>
</feature>
<comment type="caution">
    <text evidence="1">The sequence shown here is derived from an EMBL/GenBank/DDBJ whole genome shotgun (WGS) entry which is preliminary data.</text>
</comment>
<evidence type="ECO:0000313" key="2">
    <source>
        <dbReference type="Proteomes" id="UP000280698"/>
    </source>
</evidence>
<name>A0ABX9W7T2_9ACTN</name>